<comment type="catalytic activity">
    <reaction evidence="9">
        <text>L-seryl-[protein] + ATP = O-phospho-L-seryl-[protein] + ADP + H(+)</text>
        <dbReference type="Rhea" id="RHEA:17989"/>
        <dbReference type="Rhea" id="RHEA-COMP:9863"/>
        <dbReference type="Rhea" id="RHEA-COMP:11604"/>
        <dbReference type="ChEBI" id="CHEBI:15378"/>
        <dbReference type="ChEBI" id="CHEBI:29999"/>
        <dbReference type="ChEBI" id="CHEBI:30616"/>
        <dbReference type="ChEBI" id="CHEBI:83421"/>
        <dbReference type="ChEBI" id="CHEBI:456216"/>
        <dbReference type="EC" id="2.7.11.1"/>
    </reaction>
</comment>
<feature type="region of interest" description="Disordered" evidence="10">
    <location>
        <begin position="291"/>
        <end position="320"/>
    </location>
</feature>
<dbReference type="STRING" id="1081102.A0A167MWL8"/>
<name>A0A167MWL8_9HYPO</name>
<keyword evidence="13" id="KW-1185">Reference proteome</keyword>
<dbReference type="GO" id="GO:0004674">
    <property type="term" value="F:protein serine/threonine kinase activity"/>
    <property type="evidence" value="ECO:0007669"/>
    <property type="project" value="UniProtKB-EC"/>
</dbReference>
<comment type="function">
    <text evidence="1">Component of the EKC/KEOPS complex that is required for the formation of a threonylcarbamoyl group on adenosine at position 37 (t(6)A37) in tRNAs that read codons beginning with adenine. The complex is probably involved in the transfer of the threonylcarbamoyl moiety of threonylcarbamoyl-AMP (TC-AMP) to the N6 group of A37. BUD32 has ATPase activity in the context of the EKC/KEOPS complex and likely plays a supporting role to the catalytic subunit KAE1. The EKC/KEOPS complex also promotes both telomere uncapping and telomere elongation. The complex is required for efficient recruitment of transcriptional coactivators.</text>
</comment>
<dbReference type="GO" id="GO:0005524">
    <property type="term" value="F:ATP binding"/>
    <property type="evidence" value="ECO:0007669"/>
    <property type="project" value="InterPro"/>
</dbReference>
<dbReference type="AlphaFoldDB" id="A0A167MWL8"/>
<reference evidence="12 13" key="1">
    <citation type="journal article" date="2016" name="Genome Biol. Evol.">
        <title>Divergent and convergent evolution of fungal pathogenicity.</title>
        <authorList>
            <person name="Shang Y."/>
            <person name="Xiao G."/>
            <person name="Zheng P."/>
            <person name="Cen K."/>
            <person name="Zhan S."/>
            <person name="Wang C."/>
        </authorList>
    </citation>
    <scope>NUCLEOTIDE SEQUENCE [LARGE SCALE GENOMIC DNA]</scope>
    <source>
        <strain evidence="12 13">RCEF 264</strain>
    </source>
</reference>
<evidence type="ECO:0000256" key="2">
    <source>
        <dbReference type="ARBA" id="ARBA00011534"/>
    </source>
</evidence>
<comment type="caution">
    <text evidence="12">The sequence shown here is derived from an EMBL/GenBank/DDBJ whole genome shotgun (WGS) entry which is preliminary data.</text>
</comment>
<dbReference type="Gene3D" id="3.90.1200.10">
    <property type="match status" value="1"/>
</dbReference>
<dbReference type="InterPro" id="IPR051678">
    <property type="entry name" value="AGP_Transferase"/>
</dbReference>
<feature type="domain" description="Protein kinase" evidence="11">
    <location>
        <begin position="350"/>
        <end position="632"/>
    </location>
</feature>
<evidence type="ECO:0000256" key="3">
    <source>
        <dbReference type="ARBA" id="ARBA00012513"/>
    </source>
</evidence>
<dbReference type="InterPro" id="IPR000719">
    <property type="entry name" value="Prot_kinase_dom"/>
</dbReference>
<keyword evidence="12" id="KW-0808">Transferase</keyword>
<dbReference type="InterPro" id="IPR002575">
    <property type="entry name" value="Aminoglycoside_PTrfase"/>
</dbReference>
<comment type="subunit">
    <text evidence="2">Component of the EKC/KEOPS complex composed of at least BUD32, CGI121, GON7, KAE1 and PCC1; the whole complex dimerizes.</text>
</comment>
<evidence type="ECO:0000313" key="13">
    <source>
        <dbReference type="Proteomes" id="UP000076874"/>
    </source>
</evidence>
<dbReference type="InterPro" id="IPR008266">
    <property type="entry name" value="Tyr_kinase_AS"/>
</dbReference>
<dbReference type="EC" id="2.7.11.1" evidence="3"/>
<dbReference type="Pfam" id="PF00069">
    <property type="entry name" value="Pkinase"/>
    <property type="match status" value="1"/>
</dbReference>
<dbReference type="OrthoDB" id="4177236at2759"/>
<evidence type="ECO:0000256" key="4">
    <source>
        <dbReference type="ARBA" id="ARBA00013948"/>
    </source>
</evidence>
<evidence type="ECO:0000256" key="7">
    <source>
        <dbReference type="ARBA" id="ARBA00033194"/>
    </source>
</evidence>
<dbReference type="PANTHER" id="PTHR21310:SF48">
    <property type="entry name" value="AMINOGLYCOSIDE PHOSPHOTRANSFERASE DOMAIN-CONTAINING PROTEIN"/>
    <property type="match status" value="1"/>
</dbReference>
<proteinExistence type="predicted"/>
<sequence length="632" mass="71821">MADTRKFDDQYPVPYFAPIDELPEPLPTDAAIRGSKHVLKHGTGRRIVRVGHQIGYIVVEYIQGRPLNDVWEQLSDTEKTSISTRLRGTFETLRSLPSPGYFGCVGRQPLEECVFWTRPDDGNVEPGQINGPFDSEEQVNHAFVLKYLYNNGMPAKAAFYRRALPRVFRNHRPIFTHGDFQRKNVVMQDDGDVVLIDWESAGWYPDYWEYCLAMFACGNWNDDWNEWIAKILDEYPTEISPKTPSAMFLIERLVSIPILASIWRTTLAGCLNFWRRMSGVLGWQPKPPIGAALEDERKPKQPAGPDLNEQKTPSRRPRVVTYHPIPGSWERKLHPEWPEERFQIPDEAPYGTVYYVTRGAFIGVGATARIEKTIEGAVVKSPKRDPYDARRDSENRRKMRIEAEVYRRLGDCPRVPKMLAWDPETCCLTLEYFERRDLALYMRGMEPPDYDENGPPAIDDATRRRWAVQTAQALKALHDANVIHSDFAPRNLLLDAALNVYISDFAGSSVDGAAYMVCGGPRYTAPFWTFSKPPERADDLFSLGSVLYLIMTSTEPFADKDESDVIKLFEAAVFPDTTGVDCGHVIQGCWKGTITTVDAALRLLNAIYTTCADTDREGWVQDQCANAQQRAT</sequence>
<dbReference type="Pfam" id="PF01636">
    <property type="entry name" value="APH"/>
    <property type="match status" value="1"/>
</dbReference>
<dbReference type="PROSITE" id="PS50011">
    <property type="entry name" value="PROTEIN_KINASE_DOM"/>
    <property type="match status" value="1"/>
</dbReference>
<dbReference type="PROSITE" id="PS00109">
    <property type="entry name" value="PROTEIN_KINASE_TYR"/>
    <property type="match status" value="1"/>
</dbReference>
<evidence type="ECO:0000256" key="5">
    <source>
        <dbReference type="ARBA" id="ARBA00019973"/>
    </source>
</evidence>
<dbReference type="EMBL" id="AZHD01000022">
    <property type="protein sequence ID" value="OAA54842.1"/>
    <property type="molecule type" value="Genomic_DNA"/>
</dbReference>
<comment type="catalytic activity">
    <reaction evidence="8">
        <text>L-threonyl-[protein] + ATP = O-phospho-L-threonyl-[protein] + ADP + H(+)</text>
        <dbReference type="Rhea" id="RHEA:46608"/>
        <dbReference type="Rhea" id="RHEA-COMP:11060"/>
        <dbReference type="Rhea" id="RHEA-COMP:11605"/>
        <dbReference type="ChEBI" id="CHEBI:15378"/>
        <dbReference type="ChEBI" id="CHEBI:30013"/>
        <dbReference type="ChEBI" id="CHEBI:30616"/>
        <dbReference type="ChEBI" id="CHEBI:61977"/>
        <dbReference type="ChEBI" id="CHEBI:456216"/>
        <dbReference type="EC" id="2.7.11.1"/>
    </reaction>
</comment>
<evidence type="ECO:0000256" key="10">
    <source>
        <dbReference type="SAM" id="MobiDB-lite"/>
    </source>
</evidence>
<organism evidence="12 13">
    <name type="scientific">Niveomyces insectorum RCEF 264</name>
    <dbReference type="NCBI Taxonomy" id="1081102"/>
    <lineage>
        <taxon>Eukaryota</taxon>
        <taxon>Fungi</taxon>
        <taxon>Dikarya</taxon>
        <taxon>Ascomycota</taxon>
        <taxon>Pezizomycotina</taxon>
        <taxon>Sordariomycetes</taxon>
        <taxon>Hypocreomycetidae</taxon>
        <taxon>Hypocreales</taxon>
        <taxon>Cordycipitaceae</taxon>
        <taxon>Niveomyces</taxon>
    </lineage>
</organism>
<evidence type="ECO:0000256" key="1">
    <source>
        <dbReference type="ARBA" id="ARBA00003747"/>
    </source>
</evidence>
<accession>A0A167MWL8</accession>
<dbReference type="Proteomes" id="UP000076874">
    <property type="component" value="Unassembled WGS sequence"/>
</dbReference>
<gene>
    <name evidence="12" type="ORF">SPI_08713</name>
</gene>
<dbReference type="InterPro" id="IPR011009">
    <property type="entry name" value="Kinase-like_dom_sf"/>
</dbReference>
<evidence type="ECO:0000256" key="8">
    <source>
        <dbReference type="ARBA" id="ARBA00047899"/>
    </source>
</evidence>
<evidence type="ECO:0000313" key="12">
    <source>
        <dbReference type="EMBL" id="OAA54842.1"/>
    </source>
</evidence>
<evidence type="ECO:0000256" key="9">
    <source>
        <dbReference type="ARBA" id="ARBA00048679"/>
    </source>
</evidence>
<dbReference type="PANTHER" id="PTHR21310">
    <property type="entry name" value="AMINOGLYCOSIDE PHOSPHOTRANSFERASE-RELATED-RELATED"/>
    <property type="match status" value="1"/>
</dbReference>
<dbReference type="SUPFAM" id="SSF56112">
    <property type="entry name" value="Protein kinase-like (PK-like)"/>
    <property type="match status" value="2"/>
</dbReference>
<evidence type="ECO:0000256" key="6">
    <source>
        <dbReference type="ARBA" id="ARBA00030980"/>
    </source>
</evidence>
<evidence type="ECO:0000259" key="11">
    <source>
        <dbReference type="PROSITE" id="PS50011"/>
    </source>
</evidence>
<protein>
    <recommendedName>
        <fullName evidence="5">EKC/KEOPS complex subunit BUD32</fullName>
        <ecNumber evidence="3">2.7.11.1</ecNumber>
    </recommendedName>
    <alternativeName>
        <fullName evidence="6 7">Atypical Serine/threonine protein kinase BUD32</fullName>
    </alternativeName>
    <alternativeName>
        <fullName evidence="4">EKC/KEOPS complex subunit bud32</fullName>
    </alternativeName>
</protein>
<dbReference type="Gene3D" id="1.10.510.10">
    <property type="entry name" value="Transferase(Phosphotransferase) domain 1"/>
    <property type="match status" value="1"/>
</dbReference>